<dbReference type="InterPro" id="IPR002508">
    <property type="entry name" value="MurNAc-LAA_cat"/>
</dbReference>
<protein>
    <recommendedName>
        <fullName evidence="2">N-acetylmuramoyl-L-alanine amidase</fullName>
        <ecNumber evidence="2">3.5.1.28</ecNumber>
    </recommendedName>
</protein>
<dbReference type="EMBL" id="CP011509">
    <property type="protein sequence ID" value="AKJ04228.1"/>
    <property type="molecule type" value="Genomic_DNA"/>
</dbReference>
<accession>A0AAC8TFN8</accession>
<gene>
    <name evidence="5" type="ORF">AA314_05854</name>
</gene>
<comment type="catalytic activity">
    <reaction evidence="1">
        <text>Hydrolyzes the link between N-acetylmuramoyl residues and L-amino acid residues in certain cell-wall glycopeptides.</text>
        <dbReference type="EC" id="3.5.1.28"/>
    </reaction>
</comment>
<evidence type="ECO:0000256" key="1">
    <source>
        <dbReference type="ARBA" id="ARBA00001561"/>
    </source>
</evidence>
<organism evidence="5 6">
    <name type="scientific">Archangium gephyra</name>
    <dbReference type="NCBI Taxonomy" id="48"/>
    <lineage>
        <taxon>Bacteria</taxon>
        <taxon>Pseudomonadati</taxon>
        <taxon>Myxococcota</taxon>
        <taxon>Myxococcia</taxon>
        <taxon>Myxococcales</taxon>
        <taxon>Cystobacterineae</taxon>
        <taxon>Archangiaceae</taxon>
        <taxon>Archangium</taxon>
    </lineage>
</organism>
<keyword evidence="3" id="KW-0378">Hydrolase</keyword>
<dbReference type="EC" id="3.5.1.28" evidence="2"/>
<dbReference type="CDD" id="cd02696">
    <property type="entry name" value="MurNAc-LAA"/>
    <property type="match status" value="1"/>
</dbReference>
<reference evidence="5 6" key="1">
    <citation type="submission" date="2015-05" db="EMBL/GenBank/DDBJ databases">
        <title>Genome assembly of Archangium gephyra DSM 2261.</title>
        <authorList>
            <person name="Sharma G."/>
            <person name="Subramanian S."/>
        </authorList>
    </citation>
    <scope>NUCLEOTIDE SEQUENCE [LARGE SCALE GENOMIC DNA]</scope>
    <source>
        <strain evidence="5 6">DSM 2261</strain>
    </source>
</reference>
<dbReference type="Pfam" id="PF01520">
    <property type="entry name" value="Amidase_3"/>
    <property type="match status" value="1"/>
</dbReference>
<sequence length="274" mass="29995">MIAAPAPAPESPPRWPAASAPLTVAPVEFPKGFGKKRIYLDAGHGAPGNEGNTSVVCEPEEAHTLRVAEELAKRLEATGHFQVKVSRKAGQRPTYQTRLEEAERWRAQLFVSLHSDARGEARWWQSSLDQVCLRNDTAPGYSVLYADDIAEPLLSQRLTLARALARRMGDAGFLPYSGEDYVGLYAPDSEQPGTFVSRHLPGQRIFVLRKPPMPSVIIETHHALDLEEVARWREERTLEAFAAAVARGLLDAFAPPPGVPPAAQVSTRATLPVP</sequence>
<evidence type="ECO:0000313" key="5">
    <source>
        <dbReference type="EMBL" id="AKJ04228.1"/>
    </source>
</evidence>
<dbReference type="AlphaFoldDB" id="A0AAC8TFN8"/>
<proteinExistence type="predicted"/>
<dbReference type="GO" id="GO:0030288">
    <property type="term" value="C:outer membrane-bounded periplasmic space"/>
    <property type="evidence" value="ECO:0007669"/>
    <property type="project" value="TreeGrafter"/>
</dbReference>
<dbReference type="RefSeq" id="WP_047858101.1">
    <property type="nucleotide sequence ID" value="NZ_CP011509.1"/>
</dbReference>
<dbReference type="Proteomes" id="UP000035579">
    <property type="component" value="Chromosome"/>
</dbReference>
<feature type="domain" description="MurNAc-LAA" evidence="4">
    <location>
        <begin position="38"/>
        <end position="249"/>
    </location>
</feature>
<evidence type="ECO:0000259" key="4">
    <source>
        <dbReference type="Pfam" id="PF01520"/>
    </source>
</evidence>
<dbReference type="PANTHER" id="PTHR30404">
    <property type="entry name" value="N-ACETYLMURAMOYL-L-ALANINE AMIDASE"/>
    <property type="match status" value="1"/>
</dbReference>
<dbReference type="InterPro" id="IPR050695">
    <property type="entry name" value="N-acetylmuramoyl_amidase_3"/>
</dbReference>
<dbReference type="GO" id="GO:0009253">
    <property type="term" value="P:peptidoglycan catabolic process"/>
    <property type="evidence" value="ECO:0007669"/>
    <property type="project" value="InterPro"/>
</dbReference>
<dbReference type="Gene3D" id="3.40.630.40">
    <property type="entry name" value="Zn-dependent exopeptidases"/>
    <property type="match status" value="1"/>
</dbReference>
<evidence type="ECO:0000313" key="6">
    <source>
        <dbReference type="Proteomes" id="UP000035579"/>
    </source>
</evidence>
<dbReference type="PANTHER" id="PTHR30404:SF0">
    <property type="entry name" value="N-ACETYLMURAMOYL-L-ALANINE AMIDASE AMIC"/>
    <property type="match status" value="1"/>
</dbReference>
<evidence type="ECO:0000256" key="2">
    <source>
        <dbReference type="ARBA" id="ARBA00011901"/>
    </source>
</evidence>
<dbReference type="GO" id="GO:0008745">
    <property type="term" value="F:N-acetylmuramoyl-L-alanine amidase activity"/>
    <property type="evidence" value="ECO:0007669"/>
    <property type="project" value="UniProtKB-EC"/>
</dbReference>
<dbReference type="KEGG" id="age:AA314_05854"/>
<dbReference type="SUPFAM" id="SSF53187">
    <property type="entry name" value="Zn-dependent exopeptidases"/>
    <property type="match status" value="1"/>
</dbReference>
<name>A0AAC8TFN8_9BACT</name>
<evidence type="ECO:0000256" key="3">
    <source>
        <dbReference type="ARBA" id="ARBA00022801"/>
    </source>
</evidence>